<dbReference type="EnsemblPlants" id="evm.model.10.1227">
    <property type="protein sequence ID" value="cds.evm.model.10.1227"/>
    <property type="gene ID" value="evm.TU.10.1227"/>
</dbReference>
<accession>A0A803QIZ8</accession>
<dbReference type="AlphaFoldDB" id="A0A803QIZ8"/>
<evidence type="ECO:0000256" key="1">
    <source>
        <dbReference type="SAM" id="MobiDB-lite"/>
    </source>
</evidence>
<dbReference type="Proteomes" id="UP000596661">
    <property type="component" value="Unassembled WGS sequence"/>
</dbReference>
<organism evidence="2 3">
    <name type="scientific">Cannabis sativa</name>
    <name type="common">Hemp</name>
    <name type="synonym">Marijuana</name>
    <dbReference type="NCBI Taxonomy" id="3483"/>
    <lineage>
        <taxon>Eukaryota</taxon>
        <taxon>Viridiplantae</taxon>
        <taxon>Streptophyta</taxon>
        <taxon>Embryophyta</taxon>
        <taxon>Tracheophyta</taxon>
        <taxon>Spermatophyta</taxon>
        <taxon>Magnoliopsida</taxon>
        <taxon>eudicotyledons</taxon>
        <taxon>Gunneridae</taxon>
        <taxon>Pentapetalae</taxon>
        <taxon>rosids</taxon>
        <taxon>fabids</taxon>
        <taxon>Rosales</taxon>
        <taxon>Cannabaceae</taxon>
        <taxon>Cannabis</taxon>
    </lineage>
</organism>
<evidence type="ECO:0000313" key="2">
    <source>
        <dbReference type="EnsemblPlants" id="cds.evm.model.10.1227"/>
    </source>
</evidence>
<dbReference type="Gramene" id="evm.model.10.1227">
    <property type="protein sequence ID" value="cds.evm.model.10.1227"/>
    <property type="gene ID" value="evm.TU.10.1227"/>
</dbReference>
<protein>
    <submittedName>
        <fullName evidence="2">Uncharacterized protein</fullName>
    </submittedName>
</protein>
<evidence type="ECO:0000313" key="3">
    <source>
        <dbReference type="Proteomes" id="UP000596661"/>
    </source>
</evidence>
<dbReference type="EMBL" id="UZAU01000818">
    <property type="status" value="NOT_ANNOTATED_CDS"/>
    <property type="molecule type" value="Genomic_DNA"/>
</dbReference>
<proteinExistence type="predicted"/>
<name>A0A803QIZ8_CANSA</name>
<feature type="region of interest" description="Disordered" evidence="1">
    <location>
        <begin position="1"/>
        <end position="37"/>
    </location>
</feature>
<keyword evidence="3" id="KW-1185">Reference proteome</keyword>
<sequence>MSTDNNQTKQGTHGKASIQTIVGDPQNSSLQISTSKNPPFTMERIQDIPWFLNLSRDKTIMCLGAGPWNSPSQSRTRLVSWTILSLNPHLLIKFFIMHGYEIITLLSLGF</sequence>
<reference evidence="2" key="1">
    <citation type="submission" date="2021-03" db="UniProtKB">
        <authorList>
            <consortium name="EnsemblPlants"/>
        </authorList>
    </citation>
    <scope>IDENTIFICATION</scope>
</reference>